<evidence type="ECO:0000256" key="8">
    <source>
        <dbReference type="ARBA" id="ARBA00023136"/>
    </source>
</evidence>
<evidence type="ECO:0000256" key="4">
    <source>
        <dbReference type="ARBA" id="ARBA00022692"/>
    </source>
</evidence>
<evidence type="ECO:0000313" key="13">
    <source>
        <dbReference type="Proteomes" id="UP000033815"/>
    </source>
</evidence>
<dbReference type="Pfam" id="PF00664">
    <property type="entry name" value="ABC_membrane"/>
    <property type="match status" value="1"/>
</dbReference>
<evidence type="ECO:0000256" key="9">
    <source>
        <dbReference type="SAM" id="Phobius"/>
    </source>
</evidence>
<evidence type="ECO:0000256" key="1">
    <source>
        <dbReference type="ARBA" id="ARBA00004651"/>
    </source>
</evidence>
<dbReference type="SUPFAM" id="SSF90123">
    <property type="entry name" value="ABC transporter transmembrane region"/>
    <property type="match status" value="1"/>
</dbReference>
<dbReference type="PROSITE" id="PS50929">
    <property type="entry name" value="ABC_TM1F"/>
    <property type="match status" value="1"/>
</dbReference>
<feature type="domain" description="ABC transmembrane type-1" evidence="11">
    <location>
        <begin position="38"/>
        <end position="328"/>
    </location>
</feature>
<evidence type="ECO:0000259" key="10">
    <source>
        <dbReference type="PROSITE" id="PS50893"/>
    </source>
</evidence>
<comment type="caution">
    <text evidence="12">The sequence shown here is derived from an EMBL/GenBank/DDBJ whole genome shotgun (WGS) entry which is preliminary data.</text>
</comment>
<dbReference type="InterPro" id="IPR039421">
    <property type="entry name" value="Type_1_exporter"/>
</dbReference>
<dbReference type="InterPro" id="IPR003593">
    <property type="entry name" value="AAA+_ATPase"/>
</dbReference>
<dbReference type="SUPFAM" id="SSF52540">
    <property type="entry name" value="P-loop containing nucleoside triphosphate hydrolases"/>
    <property type="match status" value="1"/>
</dbReference>
<evidence type="ECO:0000256" key="7">
    <source>
        <dbReference type="ARBA" id="ARBA00022989"/>
    </source>
</evidence>
<feature type="transmembrane region" description="Helical" evidence="9">
    <location>
        <begin position="183"/>
        <end position="204"/>
    </location>
</feature>
<dbReference type="GO" id="GO:0005524">
    <property type="term" value="F:ATP binding"/>
    <property type="evidence" value="ECO:0007669"/>
    <property type="project" value="UniProtKB-KW"/>
</dbReference>
<evidence type="ECO:0000256" key="6">
    <source>
        <dbReference type="ARBA" id="ARBA00022840"/>
    </source>
</evidence>
<feature type="transmembrane region" description="Helical" evidence="9">
    <location>
        <begin position="303"/>
        <end position="323"/>
    </location>
</feature>
<dbReference type="PROSITE" id="PS50893">
    <property type="entry name" value="ABC_TRANSPORTER_2"/>
    <property type="match status" value="1"/>
</dbReference>
<dbReference type="GO" id="GO:0016887">
    <property type="term" value="F:ATP hydrolysis activity"/>
    <property type="evidence" value="ECO:0007669"/>
    <property type="project" value="InterPro"/>
</dbReference>
<dbReference type="PANTHER" id="PTHR43394:SF1">
    <property type="entry name" value="ATP-BINDING CASSETTE SUB-FAMILY B MEMBER 10, MITOCHONDRIAL"/>
    <property type="match status" value="1"/>
</dbReference>
<keyword evidence="7 9" id="KW-1133">Transmembrane helix</keyword>
<dbReference type="InterPro" id="IPR027417">
    <property type="entry name" value="P-loop_NTPase"/>
</dbReference>
<dbReference type="Gene3D" id="1.20.1560.10">
    <property type="entry name" value="ABC transporter type 1, transmembrane domain"/>
    <property type="match status" value="2"/>
</dbReference>
<dbReference type="Pfam" id="PF00005">
    <property type="entry name" value="ABC_tran"/>
    <property type="match status" value="1"/>
</dbReference>
<gene>
    <name evidence="12" type="ORF">UW25_C0001G0059</name>
</gene>
<keyword evidence="3" id="KW-1003">Cell membrane</keyword>
<dbReference type="AlphaFoldDB" id="A0A837I7X6"/>
<keyword evidence="2" id="KW-0813">Transport</keyword>
<keyword evidence="4 9" id="KW-0812">Transmembrane</keyword>
<feature type="domain" description="ABC transporter" evidence="10">
    <location>
        <begin position="362"/>
        <end position="597"/>
    </location>
</feature>
<dbReference type="InterPro" id="IPR003439">
    <property type="entry name" value="ABC_transporter-like_ATP-bd"/>
</dbReference>
<dbReference type="Gene3D" id="3.40.50.300">
    <property type="entry name" value="P-loop containing nucleotide triphosphate hydrolases"/>
    <property type="match status" value="1"/>
</dbReference>
<keyword evidence="5" id="KW-0547">Nucleotide-binding</keyword>
<dbReference type="PROSITE" id="PS00211">
    <property type="entry name" value="ABC_TRANSPORTER_1"/>
    <property type="match status" value="1"/>
</dbReference>
<accession>A0A837I7X6</accession>
<dbReference type="InterPro" id="IPR011527">
    <property type="entry name" value="ABC1_TM_dom"/>
</dbReference>
<dbReference type="PANTHER" id="PTHR43394">
    <property type="entry name" value="ATP-DEPENDENT PERMEASE MDL1, MITOCHONDRIAL"/>
    <property type="match status" value="1"/>
</dbReference>
<evidence type="ECO:0000313" key="12">
    <source>
        <dbReference type="EMBL" id="KKT37251.1"/>
    </source>
</evidence>
<organism evidence="12 13">
    <name type="scientific">Candidatus Nomurabacteria bacterium GW2011_GWB1_44_12</name>
    <dbReference type="NCBI Taxonomy" id="1618748"/>
    <lineage>
        <taxon>Bacteria</taxon>
        <taxon>Candidatus Nomuraibacteriota</taxon>
    </lineage>
</organism>
<dbReference type="InterPro" id="IPR017871">
    <property type="entry name" value="ABC_transporter-like_CS"/>
</dbReference>
<dbReference type="GO" id="GO:0005886">
    <property type="term" value="C:plasma membrane"/>
    <property type="evidence" value="ECO:0007669"/>
    <property type="project" value="UniProtKB-SubCell"/>
</dbReference>
<feature type="transmembrane region" description="Helical" evidence="9">
    <location>
        <begin position="36"/>
        <end position="57"/>
    </location>
</feature>
<dbReference type="SMART" id="SM00382">
    <property type="entry name" value="AAA"/>
    <property type="match status" value="1"/>
</dbReference>
<keyword evidence="8 9" id="KW-0472">Membrane</keyword>
<comment type="subcellular location">
    <subcellularLocation>
        <location evidence="1">Cell membrane</location>
        <topology evidence="1">Multi-pass membrane protein</topology>
    </subcellularLocation>
</comment>
<feature type="transmembrane region" description="Helical" evidence="9">
    <location>
        <begin position="77"/>
        <end position="99"/>
    </location>
</feature>
<dbReference type="GO" id="GO:0015421">
    <property type="term" value="F:ABC-type oligopeptide transporter activity"/>
    <property type="evidence" value="ECO:0007669"/>
    <property type="project" value="TreeGrafter"/>
</dbReference>
<protein>
    <submittedName>
        <fullName evidence="12">ABC transporter related protein</fullName>
    </submittedName>
</protein>
<name>A0A837I7X6_9BACT</name>
<evidence type="ECO:0000256" key="3">
    <source>
        <dbReference type="ARBA" id="ARBA00022475"/>
    </source>
</evidence>
<dbReference type="Proteomes" id="UP000033815">
    <property type="component" value="Unassembled WGS sequence"/>
</dbReference>
<feature type="transmembrane region" description="Helical" evidence="9">
    <location>
        <begin position="269"/>
        <end position="291"/>
    </location>
</feature>
<dbReference type="InterPro" id="IPR036640">
    <property type="entry name" value="ABC1_TM_sf"/>
</dbReference>
<evidence type="ECO:0000256" key="2">
    <source>
        <dbReference type="ARBA" id="ARBA00022448"/>
    </source>
</evidence>
<proteinExistence type="predicted"/>
<sequence>MSEKEKIETKPADQKEEIKKGLRAIWRHVRPFKKELSVLVVLGVVSAIANGFVPYVTGRFFDALIDLSNGTNVLTSSSLPLWAVLLGVWVFVQLVANNIDWVMDRLRRKVDIGVQTGLQTKGFTHLLRTPLMYHKNVHINGVLQKISALSWRVSAIVRTITDIAPQFLSIIIGITLAASINTFLASILVIGVLLYVALLIKILMPIAVMDSAAHKSWNEAWDDAAQAVTQIESVKHASTEEYESHTVRETLMGRTYNMWMKIEHKWSNVIFFQRIIVFATQFAVFLFSVQFVSNGVITVGELVALNGYSLMFFGPFVSLGYSWQTIQNGITMSAQAEEIFDVAEENYAPENAVTPEHFAGEVVFKNVTFAYGAGQPKVLDGVNLKVNAGEVVAFVGESGVGKSTAISLISGYYFPSKGRVLVDGVDTRKLHLTNLRKNIAVVPQEVALFNNTVKSNISYGSPDATDEEIARAVEEAHASEFIKALPLGYDTIVGERGVKLSVGQKQRVAIARAILRNPKILILDEPTSALDSETERKVTEALEKLMKGRTTFIIAHRLSTVRKADRIFVLEKGKIIEEGSHDELMKIKGGNYRHRYELHIGLV</sequence>
<keyword evidence="6" id="KW-0067">ATP-binding</keyword>
<reference evidence="12 13" key="1">
    <citation type="journal article" date="2015" name="Nature">
        <title>rRNA introns, odd ribosomes, and small enigmatic genomes across a large radiation of phyla.</title>
        <authorList>
            <person name="Brown C.T."/>
            <person name="Hug L.A."/>
            <person name="Thomas B.C."/>
            <person name="Sharon I."/>
            <person name="Castelle C.J."/>
            <person name="Singh A."/>
            <person name="Wilkins M.J."/>
            <person name="Williams K.H."/>
            <person name="Banfield J.F."/>
        </authorList>
    </citation>
    <scope>NUCLEOTIDE SEQUENCE [LARGE SCALE GENOMIC DNA]</scope>
</reference>
<dbReference type="FunFam" id="3.40.50.300:FF:000221">
    <property type="entry name" value="Multidrug ABC transporter ATP-binding protein"/>
    <property type="match status" value="1"/>
</dbReference>
<dbReference type="EMBL" id="LCHP01000001">
    <property type="protein sequence ID" value="KKT37251.1"/>
    <property type="molecule type" value="Genomic_DNA"/>
</dbReference>
<evidence type="ECO:0000256" key="5">
    <source>
        <dbReference type="ARBA" id="ARBA00022741"/>
    </source>
</evidence>
<evidence type="ECO:0000259" key="11">
    <source>
        <dbReference type="PROSITE" id="PS50929"/>
    </source>
</evidence>